<dbReference type="GO" id="GO:0022857">
    <property type="term" value="F:transmembrane transporter activity"/>
    <property type="evidence" value="ECO:0007669"/>
    <property type="project" value="InterPro"/>
</dbReference>
<dbReference type="PANTHER" id="PTHR42718:SF42">
    <property type="entry name" value="EXPORT PROTEIN"/>
    <property type="match status" value="1"/>
</dbReference>
<dbReference type="AlphaFoldDB" id="A0A9E3LVH3"/>
<dbReference type="Gene3D" id="1.20.1720.10">
    <property type="entry name" value="Multidrug resistance protein D"/>
    <property type="match status" value="1"/>
</dbReference>
<evidence type="ECO:0000313" key="10">
    <source>
        <dbReference type="Proteomes" id="UP000813215"/>
    </source>
</evidence>
<dbReference type="CDD" id="cd17321">
    <property type="entry name" value="MFS_MMR_MDR_like"/>
    <property type="match status" value="1"/>
</dbReference>
<keyword evidence="6 7" id="KW-0472">Membrane</keyword>
<feature type="transmembrane region" description="Helical" evidence="7">
    <location>
        <begin position="349"/>
        <end position="366"/>
    </location>
</feature>
<dbReference type="InterPro" id="IPR036259">
    <property type="entry name" value="MFS_trans_sf"/>
</dbReference>
<keyword evidence="5 7" id="KW-1133">Transmembrane helix</keyword>
<evidence type="ECO:0000256" key="7">
    <source>
        <dbReference type="SAM" id="Phobius"/>
    </source>
</evidence>
<feature type="transmembrane region" description="Helical" evidence="7">
    <location>
        <begin position="97"/>
        <end position="116"/>
    </location>
</feature>
<feature type="transmembrane region" description="Helical" evidence="7">
    <location>
        <begin position="498"/>
        <end position="518"/>
    </location>
</feature>
<evidence type="ECO:0000256" key="2">
    <source>
        <dbReference type="ARBA" id="ARBA00022448"/>
    </source>
</evidence>
<feature type="transmembrane region" description="Helical" evidence="7">
    <location>
        <begin position="216"/>
        <end position="236"/>
    </location>
</feature>
<dbReference type="PROSITE" id="PS50850">
    <property type="entry name" value="MFS"/>
    <property type="match status" value="1"/>
</dbReference>
<dbReference type="NCBIfam" id="TIGR00711">
    <property type="entry name" value="efflux_EmrB"/>
    <property type="match status" value="1"/>
</dbReference>
<evidence type="ECO:0000256" key="5">
    <source>
        <dbReference type="ARBA" id="ARBA00022989"/>
    </source>
</evidence>
<reference evidence="9" key="1">
    <citation type="submission" date="2021-05" db="EMBL/GenBank/DDBJ databases">
        <authorList>
            <person name="Pietrasiak N."/>
            <person name="Ward R."/>
            <person name="Stajich J.E."/>
            <person name="Kurbessoian T."/>
        </authorList>
    </citation>
    <scope>NUCLEOTIDE SEQUENCE</scope>
    <source>
        <strain evidence="9">HA4357-MV3</strain>
    </source>
</reference>
<feature type="transmembrane region" description="Helical" evidence="7">
    <location>
        <begin position="242"/>
        <end position="265"/>
    </location>
</feature>
<dbReference type="GO" id="GO:0005886">
    <property type="term" value="C:plasma membrane"/>
    <property type="evidence" value="ECO:0007669"/>
    <property type="project" value="UniProtKB-SubCell"/>
</dbReference>
<comment type="subcellular location">
    <subcellularLocation>
        <location evidence="1">Cell membrane</location>
        <topology evidence="1">Multi-pass membrane protein</topology>
    </subcellularLocation>
</comment>
<feature type="transmembrane region" description="Helical" evidence="7">
    <location>
        <begin position="183"/>
        <end position="204"/>
    </location>
</feature>
<proteinExistence type="predicted"/>
<feature type="domain" description="Major facilitator superfamily (MFS) profile" evidence="8">
    <location>
        <begin position="31"/>
        <end position="522"/>
    </location>
</feature>
<comment type="caution">
    <text evidence="9">The sequence shown here is derived from an EMBL/GenBank/DDBJ whole genome shotgun (WGS) entry which is preliminary data.</text>
</comment>
<evidence type="ECO:0000313" key="9">
    <source>
        <dbReference type="EMBL" id="MBW4434862.1"/>
    </source>
</evidence>
<feature type="transmembrane region" description="Helical" evidence="7">
    <location>
        <begin position="155"/>
        <end position="177"/>
    </location>
</feature>
<feature type="transmembrane region" description="Helical" evidence="7">
    <location>
        <begin position="286"/>
        <end position="305"/>
    </location>
</feature>
<organism evidence="9 10">
    <name type="scientific">Pelatocladus maniniholoensis HA4357-MV3</name>
    <dbReference type="NCBI Taxonomy" id="1117104"/>
    <lineage>
        <taxon>Bacteria</taxon>
        <taxon>Bacillati</taxon>
        <taxon>Cyanobacteriota</taxon>
        <taxon>Cyanophyceae</taxon>
        <taxon>Nostocales</taxon>
        <taxon>Nostocaceae</taxon>
        <taxon>Pelatocladus</taxon>
    </lineage>
</organism>
<feature type="transmembrane region" description="Helical" evidence="7">
    <location>
        <begin position="418"/>
        <end position="439"/>
    </location>
</feature>
<dbReference type="SUPFAM" id="SSF103473">
    <property type="entry name" value="MFS general substrate transporter"/>
    <property type="match status" value="1"/>
</dbReference>
<keyword evidence="2" id="KW-0813">Transport</keyword>
<dbReference type="InterPro" id="IPR004638">
    <property type="entry name" value="EmrB-like"/>
</dbReference>
<evidence type="ECO:0000256" key="6">
    <source>
        <dbReference type="ARBA" id="ARBA00023136"/>
    </source>
</evidence>
<dbReference type="InterPro" id="IPR011701">
    <property type="entry name" value="MFS"/>
</dbReference>
<dbReference type="PANTHER" id="PTHR42718">
    <property type="entry name" value="MAJOR FACILITATOR SUPERFAMILY MULTIDRUG TRANSPORTER MFSC"/>
    <property type="match status" value="1"/>
</dbReference>
<evidence type="ECO:0000256" key="1">
    <source>
        <dbReference type="ARBA" id="ARBA00004651"/>
    </source>
</evidence>
<keyword evidence="3" id="KW-1003">Cell membrane</keyword>
<reference evidence="9" key="2">
    <citation type="journal article" date="2022" name="Microbiol. Resour. Announc.">
        <title>Metagenome Sequencing to Explore Phylogenomics of Terrestrial Cyanobacteria.</title>
        <authorList>
            <person name="Ward R.D."/>
            <person name="Stajich J.E."/>
            <person name="Johansen J.R."/>
            <person name="Huntemann M."/>
            <person name="Clum A."/>
            <person name="Foster B."/>
            <person name="Foster B."/>
            <person name="Roux S."/>
            <person name="Palaniappan K."/>
            <person name="Varghese N."/>
            <person name="Mukherjee S."/>
            <person name="Reddy T.B.K."/>
            <person name="Daum C."/>
            <person name="Copeland A."/>
            <person name="Chen I.A."/>
            <person name="Ivanova N.N."/>
            <person name="Kyrpides N.C."/>
            <person name="Shapiro N."/>
            <person name="Eloe-Fadrosh E.A."/>
            <person name="Pietrasiak N."/>
        </authorList>
    </citation>
    <scope>NUCLEOTIDE SEQUENCE</scope>
    <source>
        <strain evidence="9">HA4357-MV3</strain>
    </source>
</reference>
<evidence type="ECO:0000256" key="4">
    <source>
        <dbReference type="ARBA" id="ARBA00022692"/>
    </source>
</evidence>
<protein>
    <submittedName>
        <fullName evidence="9">MFS transporter</fullName>
    </submittedName>
</protein>
<gene>
    <name evidence="9" type="ORF">KME28_24890</name>
</gene>
<dbReference type="Proteomes" id="UP000813215">
    <property type="component" value="Unassembled WGS sequence"/>
</dbReference>
<dbReference type="Gene3D" id="1.20.1250.20">
    <property type="entry name" value="MFS general substrate transporter like domains"/>
    <property type="match status" value="1"/>
</dbReference>
<name>A0A9E3LVH3_9NOST</name>
<evidence type="ECO:0000259" key="8">
    <source>
        <dbReference type="PROSITE" id="PS50850"/>
    </source>
</evidence>
<dbReference type="EMBL" id="JAHHHW010000143">
    <property type="protein sequence ID" value="MBW4434862.1"/>
    <property type="molecule type" value="Genomic_DNA"/>
</dbReference>
<accession>A0A9E3LVH3</accession>
<sequence length="528" mass="56179">MANIIKQPCDEGVIRSAPCTAPCSRNVGRWVLAATILGSSMAMIDGTVVNVALPVLQSQLNATTTDVQWIVESYALFLAALILVGGSLGDRFGRRLIFAYGIGLFALASIWCGLSPNVNQLIIARAVQGIGGALLVPGSLAIISASFNEAQRGQAIGTWSGLTAITSALGPVLGGWLVENSSWRWIFFLNVPLAAIVLGILFWRVPESRDEESARLDWWGAALVTFGLGVIVYGLIESSHLGLFHPLVLSCLVGGVLILSAFIFVEANRRTPMMPLSLFKSRTFSGANLLTLLLYSALGGVFYFVPFNLIQVQGYSATAAGAVFLPFILIMFFLSRWSGGLVSRYGAKLPLTIGPVIAALGFALFATPGINSNYWTTFFPAILVLGLGMAISVAPLTTTVMGAVKQRQAGIASGINNAVARTAGLLAIAVFNIFVFNTFNRSLNQQMTALGISPEVQKLLDNERVKLAGAEIPAGVSTEINAKLKDAIAWAFVDSFRLVMFIAVVLASASAIVALVMIGKNKKQMDEI</sequence>
<feature type="transmembrane region" description="Helical" evidence="7">
    <location>
        <begin position="67"/>
        <end position="85"/>
    </location>
</feature>
<feature type="transmembrane region" description="Helical" evidence="7">
    <location>
        <begin position="30"/>
        <end position="55"/>
    </location>
</feature>
<feature type="transmembrane region" description="Helical" evidence="7">
    <location>
        <begin position="378"/>
        <end position="397"/>
    </location>
</feature>
<dbReference type="InterPro" id="IPR020846">
    <property type="entry name" value="MFS_dom"/>
</dbReference>
<dbReference type="Pfam" id="PF07690">
    <property type="entry name" value="MFS_1"/>
    <property type="match status" value="1"/>
</dbReference>
<keyword evidence="4 7" id="KW-0812">Transmembrane</keyword>
<evidence type="ECO:0000256" key="3">
    <source>
        <dbReference type="ARBA" id="ARBA00022475"/>
    </source>
</evidence>
<feature type="transmembrane region" description="Helical" evidence="7">
    <location>
        <begin position="317"/>
        <end position="337"/>
    </location>
</feature>
<feature type="transmembrane region" description="Helical" evidence="7">
    <location>
        <begin position="122"/>
        <end position="143"/>
    </location>
</feature>